<name>A0AAV7TQG3_PLEWA</name>
<protein>
    <submittedName>
        <fullName evidence="1">Uncharacterized protein</fullName>
    </submittedName>
</protein>
<dbReference type="AlphaFoldDB" id="A0AAV7TQG3"/>
<gene>
    <name evidence="1" type="ORF">NDU88_003183</name>
</gene>
<feature type="non-terminal residue" evidence="1">
    <location>
        <position position="78"/>
    </location>
</feature>
<reference evidence="1" key="1">
    <citation type="journal article" date="2022" name="bioRxiv">
        <title>Sequencing and chromosome-scale assembly of the giantPleurodeles waltlgenome.</title>
        <authorList>
            <person name="Brown T."/>
            <person name="Elewa A."/>
            <person name="Iarovenko S."/>
            <person name="Subramanian E."/>
            <person name="Araus A.J."/>
            <person name="Petzold A."/>
            <person name="Susuki M."/>
            <person name="Suzuki K.-i.T."/>
            <person name="Hayashi T."/>
            <person name="Toyoda A."/>
            <person name="Oliveira C."/>
            <person name="Osipova E."/>
            <person name="Leigh N.D."/>
            <person name="Simon A."/>
            <person name="Yun M.H."/>
        </authorList>
    </citation>
    <scope>NUCLEOTIDE SEQUENCE</scope>
    <source>
        <strain evidence="1">20211129_DDA</strain>
        <tissue evidence="1">Liver</tissue>
    </source>
</reference>
<dbReference type="Proteomes" id="UP001066276">
    <property type="component" value="Chromosome 3_2"/>
</dbReference>
<accession>A0AAV7TQG3</accession>
<evidence type="ECO:0000313" key="1">
    <source>
        <dbReference type="EMBL" id="KAJ1177932.1"/>
    </source>
</evidence>
<feature type="non-terminal residue" evidence="1">
    <location>
        <position position="1"/>
    </location>
</feature>
<comment type="caution">
    <text evidence="1">The sequence shown here is derived from an EMBL/GenBank/DDBJ whole genome shotgun (WGS) entry which is preliminary data.</text>
</comment>
<organism evidence="1 2">
    <name type="scientific">Pleurodeles waltl</name>
    <name type="common">Iberian ribbed newt</name>
    <dbReference type="NCBI Taxonomy" id="8319"/>
    <lineage>
        <taxon>Eukaryota</taxon>
        <taxon>Metazoa</taxon>
        <taxon>Chordata</taxon>
        <taxon>Craniata</taxon>
        <taxon>Vertebrata</taxon>
        <taxon>Euteleostomi</taxon>
        <taxon>Amphibia</taxon>
        <taxon>Batrachia</taxon>
        <taxon>Caudata</taxon>
        <taxon>Salamandroidea</taxon>
        <taxon>Salamandridae</taxon>
        <taxon>Pleurodelinae</taxon>
        <taxon>Pleurodeles</taxon>
    </lineage>
</organism>
<proteinExistence type="predicted"/>
<keyword evidence="2" id="KW-1185">Reference proteome</keyword>
<evidence type="ECO:0000313" key="2">
    <source>
        <dbReference type="Proteomes" id="UP001066276"/>
    </source>
</evidence>
<sequence length="78" mass="8843">QLPSRSFLCLKNVFLVSGGFSWSPFQGEQKDCYILWVGECGLMLGWARPHPLLFSFNVNYISVHCALCATLKLKEYIA</sequence>
<dbReference type="EMBL" id="JANPWB010000006">
    <property type="protein sequence ID" value="KAJ1177932.1"/>
    <property type="molecule type" value="Genomic_DNA"/>
</dbReference>